<dbReference type="InterPro" id="IPR018739">
    <property type="entry name" value="DUF2281"/>
</dbReference>
<name>A0ABY7T6Q6_9SPHI</name>
<feature type="domain" description="DUF2281" evidence="1">
    <location>
        <begin position="6"/>
        <end position="66"/>
    </location>
</feature>
<protein>
    <submittedName>
        <fullName evidence="2">DUF2281 domain-containing protein</fullName>
    </submittedName>
</protein>
<proteinExistence type="predicted"/>
<organism evidence="2 3">
    <name type="scientific">Mucilaginibacter jinjuensis</name>
    <dbReference type="NCBI Taxonomy" id="1176721"/>
    <lineage>
        <taxon>Bacteria</taxon>
        <taxon>Pseudomonadati</taxon>
        <taxon>Bacteroidota</taxon>
        <taxon>Sphingobacteriia</taxon>
        <taxon>Sphingobacteriales</taxon>
        <taxon>Sphingobacteriaceae</taxon>
        <taxon>Mucilaginibacter</taxon>
    </lineage>
</organism>
<evidence type="ECO:0000259" key="1">
    <source>
        <dbReference type="Pfam" id="PF10047"/>
    </source>
</evidence>
<dbReference type="RefSeq" id="WP_273630153.1">
    <property type="nucleotide sequence ID" value="NZ_CP117167.1"/>
</dbReference>
<gene>
    <name evidence="2" type="ORF">PQO05_24765</name>
</gene>
<accession>A0ABY7T6Q6</accession>
<sequence length="67" mass="7897">MSDLDLYNSIIALPENLKEEVSDFVEFLKQKAEKKAEKKERVYGYAKGFFIIPPDFDEPLDVFKDYM</sequence>
<keyword evidence="3" id="KW-1185">Reference proteome</keyword>
<dbReference type="Pfam" id="PF10047">
    <property type="entry name" value="DUF2281"/>
    <property type="match status" value="1"/>
</dbReference>
<reference evidence="2 3" key="1">
    <citation type="submission" date="2023-02" db="EMBL/GenBank/DDBJ databases">
        <title>Genome sequence of Mucilaginibacter jinjuensis strain KACC 16571.</title>
        <authorList>
            <person name="Kim S."/>
            <person name="Heo J."/>
            <person name="Kwon S.-W."/>
        </authorList>
    </citation>
    <scope>NUCLEOTIDE SEQUENCE [LARGE SCALE GENOMIC DNA]</scope>
    <source>
        <strain evidence="2 3">KACC 16571</strain>
    </source>
</reference>
<evidence type="ECO:0000313" key="2">
    <source>
        <dbReference type="EMBL" id="WCT11949.1"/>
    </source>
</evidence>
<evidence type="ECO:0000313" key="3">
    <source>
        <dbReference type="Proteomes" id="UP001216139"/>
    </source>
</evidence>
<dbReference type="Proteomes" id="UP001216139">
    <property type="component" value="Chromosome"/>
</dbReference>
<dbReference type="EMBL" id="CP117167">
    <property type="protein sequence ID" value="WCT11949.1"/>
    <property type="molecule type" value="Genomic_DNA"/>
</dbReference>